<dbReference type="PANTHER" id="PTHR36369:SF1">
    <property type="entry name" value="TRANSMEMBRANE PROTEIN"/>
    <property type="match status" value="1"/>
</dbReference>
<keyword evidence="1" id="KW-0472">Membrane</keyword>
<reference evidence="2 3" key="1">
    <citation type="journal article" date="2021" name="Hortic Res">
        <title>Chromosome-scale assembly of the Dendrobium chrysotoxum genome enhances the understanding of orchid evolution.</title>
        <authorList>
            <person name="Zhang Y."/>
            <person name="Zhang G.Q."/>
            <person name="Zhang D."/>
            <person name="Liu X.D."/>
            <person name="Xu X.Y."/>
            <person name="Sun W.H."/>
            <person name="Yu X."/>
            <person name="Zhu X."/>
            <person name="Wang Z.W."/>
            <person name="Zhao X."/>
            <person name="Zhong W.Y."/>
            <person name="Chen H."/>
            <person name="Yin W.L."/>
            <person name="Huang T."/>
            <person name="Niu S.C."/>
            <person name="Liu Z.J."/>
        </authorList>
    </citation>
    <scope>NUCLEOTIDE SEQUENCE [LARGE SCALE GENOMIC DNA]</scope>
    <source>
        <strain evidence="2">Lindl</strain>
    </source>
</reference>
<accession>A0AAV7G8U8</accession>
<organism evidence="2 3">
    <name type="scientific">Dendrobium chrysotoxum</name>
    <name type="common">Orchid</name>
    <dbReference type="NCBI Taxonomy" id="161865"/>
    <lineage>
        <taxon>Eukaryota</taxon>
        <taxon>Viridiplantae</taxon>
        <taxon>Streptophyta</taxon>
        <taxon>Embryophyta</taxon>
        <taxon>Tracheophyta</taxon>
        <taxon>Spermatophyta</taxon>
        <taxon>Magnoliopsida</taxon>
        <taxon>Liliopsida</taxon>
        <taxon>Asparagales</taxon>
        <taxon>Orchidaceae</taxon>
        <taxon>Epidendroideae</taxon>
        <taxon>Malaxideae</taxon>
        <taxon>Dendrobiinae</taxon>
        <taxon>Dendrobium</taxon>
    </lineage>
</organism>
<dbReference type="Proteomes" id="UP000775213">
    <property type="component" value="Unassembled WGS sequence"/>
</dbReference>
<keyword evidence="3" id="KW-1185">Reference proteome</keyword>
<keyword evidence="1" id="KW-0812">Transmembrane</keyword>
<dbReference type="AlphaFoldDB" id="A0AAV7G8U8"/>
<keyword evidence="1" id="KW-1133">Transmembrane helix</keyword>
<protein>
    <recommendedName>
        <fullName evidence="4">Transmembrane protein</fullName>
    </recommendedName>
</protein>
<dbReference type="PANTHER" id="PTHR36369">
    <property type="entry name" value="TRANSMEMBRANE PROTEIN"/>
    <property type="match status" value="1"/>
</dbReference>
<sequence>MDLLLESPLEAIIFRCGTTLAGYIWTFFAFFAAALSLWRLRFLGSASGSESVSKSPNSTVSAPAPAVPSTPALLPSAIVTLTTLDCSDRMETESCTRGKFTEYFLAEEEIDGGDLCEEWVTDGFSSGMHCLDCLDWGWKGDLGWYTYQDRTAINGSVVKLWDSSRRRVGFVVTPAFSGTMDLGCFRNCSAPQQPVAHTRSCRSKWVWRRRQVESPIKTVQPVHAVELLEGVVLSGSEAVPMVCDVMTDDGVAVSPGSSPLQIESVLGPYGTSSPLSPYMEDFHQTLYEDDALEDDLLEEESDGDIPVHREEAEIGGSPRSVETDAIVLHLQTQMAEMARAMAAMTAQLTALGAVP</sequence>
<evidence type="ECO:0000256" key="1">
    <source>
        <dbReference type="SAM" id="Phobius"/>
    </source>
</evidence>
<dbReference type="EMBL" id="JAGFBR010000017">
    <property type="protein sequence ID" value="KAH0452258.1"/>
    <property type="molecule type" value="Genomic_DNA"/>
</dbReference>
<evidence type="ECO:0000313" key="2">
    <source>
        <dbReference type="EMBL" id="KAH0452258.1"/>
    </source>
</evidence>
<comment type="caution">
    <text evidence="2">The sequence shown here is derived from an EMBL/GenBank/DDBJ whole genome shotgun (WGS) entry which is preliminary data.</text>
</comment>
<name>A0AAV7G8U8_DENCH</name>
<proteinExistence type="predicted"/>
<gene>
    <name evidence="2" type="ORF">IEQ34_019557</name>
</gene>
<feature type="transmembrane region" description="Helical" evidence="1">
    <location>
        <begin position="12"/>
        <end position="38"/>
    </location>
</feature>
<evidence type="ECO:0000313" key="3">
    <source>
        <dbReference type="Proteomes" id="UP000775213"/>
    </source>
</evidence>
<evidence type="ECO:0008006" key="4">
    <source>
        <dbReference type="Google" id="ProtNLM"/>
    </source>
</evidence>